<comment type="subcellular location">
    <subcellularLocation>
        <location evidence="1">Mitochondrion outer membrane</location>
        <topology evidence="1">Single-pass membrane protein</topology>
    </subcellularLocation>
</comment>
<evidence type="ECO:0000256" key="11">
    <source>
        <dbReference type="ARBA" id="ARBA00023170"/>
    </source>
</evidence>
<dbReference type="PANTHER" id="PTHR46867">
    <property type="entry name" value="MITOCHONDRIAL IMPORT RECEPTOR SUBUNIT TOM9-2"/>
    <property type="match status" value="1"/>
</dbReference>
<evidence type="ECO:0000256" key="5">
    <source>
        <dbReference type="ARBA" id="ARBA00022787"/>
    </source>
</evidence>
<keyword evidence="14" id="KW-1185">Reference proteome</keyword>
<keyword evidence="7 12" id="KW-1133">Transmembrane helix</keyword>
<keyword evidence="8" id="KW-0811">Translocation</keyword>
<feature type="transmembrane region" description="Helical" evidence="12">
    <location>
        <begin position="54"/>
        <end position="73"/>
    </location>
</feature>
<reference evidence="14" key="1">
    <citation type="journal article" date="2023" name="Proc. Natl. Acad. Sci. U.S.A.">
        <title>Genomic and structural basis for evolution of tropane alkaloid biosynthesis.</title>
        <authorList>
            <person name="Wanga Y.-J."/>
            <person name="Taina T."/>
            <person name="Yua J.-Y."/>
            <person name="Lia J."/>
            <person name="Xua B."/>
            <person name="Chenc J."/>
            <person name="D'Auriad J.C."/>
            <person name="Huanga J.-P."/>
            <person name="Huanga S.-X."/>
        </authorList>
    </citation>
    <scope>NUCLEOTIDE SEQUENCE [LARGE SCALE GENOMIC DNA]</scope>
    <source>
        <strain evidence="14">cv. KIB-2019</strain>
    </source>
</reference>
<comment type="similarity">
    <text evidence="2">Belongs to the Tom22 family.</text>
</comment>
<dbReference type="PANTHER" id="PTHR46867:SF7">
    <property type="entry name" value="MITOCHONDRIAL IMPORT RECEPTOR SUBUNIT TOM22 HOMOLOG 2"/>
    <property type="match status" value="1"/>
</dbReference>
<evidence type="ECO:0000256" key="6">
    <source>
        <dbReference type="ARBA" id="ARBA00022927"/>
    </source>
</evidence>
<gene>
    <name evidence="13" type="ORF">K7X08_026936</name>
</gene>
<evidence type="ECO:0000256" key="9">
    <source>
        <dbReference type="ARBA" id="ARBA00023128"/>
    </source>
</evidence>
<evidence type="ECO:0000256" key="10">
    <source>
        <dbReference type="ARBA" id="ARBA00023136"/>
    </source>
</evidence>
<evidence type="ECO:0000256" key="1">
    <source>
        <dbReference type="ARBA" id="ARBA00004572"/>
    </source>
</evidence>
<organism evidence="13 14">
    <name type="scientific">Anisodus acutangulus</name>
    <dbReference type="NCBI Taxonomy" id="402998"/>
    <lineage>
        <taxon>Eukaryota</taxon>
        <taxon>Viridiplantae</taxon>
        <taxon>Streptophyta</taxon>
        <taxon>Embryophyta</taxon>
        <taxon>Tracheophyta</taxon>
        <taxon>Spermatophyta</taxon>
        <taxon>Magnoliopsida</taxon>
        <taxon>eudicotyledons</taxon>
        <taxon>Gunneridae</taxon>
        <taxon>Pentapetalae</taxon>
        <taxon>asterids</taxon>
        <taxon>lamiids</taxon>
        <taxon>Solanales</taxon>
        <taxon>Solanaceae</taxon>
        <taxon>Solanoideae</taxon>
        <taxon>Hyoscyameae</taxon>
        <taxon>Anisodus</taxon>
    </lineage>
</organism>
<protein>
    <recommendedName>
        <fullName evidence="15">Mitochondrial import receptor subunit TOM22 homolog</fullName>
    </recommendedName>
</protein>
<accession>A0A9Q1LBG5</accession>
<evidence type="ECO:0000256" key="4">
    <source>
        <dbReference type="ARBA" id="ARBA00022692"/>
    </source>
</evidence>
<evidence type="ECO:0000256" key="3">
    <source>
        <dbReference type="ARBA" id="ARBA00022448"/>
    </source>
</evidence>
<evidence type="ECO:0000256" key="7">
    <source>
        <dbReference type="ARBA" id="ARBA00022989"/>
    </source>
</evidence>
<dbReference type="CDD" id="cd22884">
    <property type="entry name" value="TOM22"/>
    <property type="match status" value="2"/>
</dbReference>
<keyword evidence="10 12" id="KW-0472">Membrane</keyword>
<evidence type="ECO:0000256" key="8">
    <source>
        <dbReference type="ARBA" id="ARBA00023010"/>
    </source>
</evidence>
<proteinExistence type="inferred from homology"/>
<evidence type="ECO:0008006" key="15">
    <source>
        <dbReference type="Google" id="ProtNLM"/>
    </source>
</evidence>
<dbReference type="InterPro" id="IPR017411">
    <property type="entry name" value="Tom22_pln"/>
</dbReference>
<dbReference type="GO" id="GO:0005741">
    <property type="term" value="C:mitochondrial outer membrane"/>
    <property type="evidence" value="ECO:0007669"/>
    <property type="project" value="UniProtKB-SubCell"/>
</dbReference>
<evidence type="ECO:0000313" key="13">
    <source>
        <dbReference type="EMBL" id="KAJ8531502.1"/>
    </source>
</evidence>
<keyword evidence="5" id="KW-1000">Mitochondrion outer membrane</keyword>
<dbReference type="AlphaFoldDB" id="A0A9Q1LBG5"/>
<dbReference type="Proteomes" id="UP001152561">
    <property type="component" value="Unassembled WGS sequence"/>
</dbReference>
<keyword evidence="6" id="KW-0653">Protein transport</keyword>
<comment type="caution">
    <text evidence="13">The sequence shown here is derived from an EMBL/GenBank/DDBJ whole genome shotgun (WGS) entry which is preliminary data.</text>
</comment>
<keyword evidence="11" id="KW-0675">Receptor</keyword>
<keyword evidence="9" id="KW-0496">Mitochondrion</keyword>
<evidence type="ECO:0000313" key="14">
    <source>
        <dbReference type="Proteomes" id="UP001152561"/>
    </source>
</evidence>
<sequence length="189" mass="19912">MGGKRFSITGSRNNNKDEVILSKISNSSIVTKGKRAVCGATYVGKKLAKSTGKAAWLVATTFLVLGLPLIIVMDREQQLNELDLQQASLLGAPPASTIAPQKKDDGILSKISRSSIVTKGKQAACGATYVGKKLAQSTGKAVWLVATTFLVLGVPLIIVMDREQQLNELDLQQGSLLGAPPASAIAPQK</sequence>
<dbReference type="OrthoDB" id="10016939at2759"/>
<dbReference type="Pfam" id="PF04281">
    <property type="entry name" value="Tom22"/>
    <property type="match status" value="1"/>
</dbReference>
<feature type="transmembrane region" description="Helical" evidence="12">
    <location>
        <begin position="141"/>
        <end position="159"/>
    </location>
</feature>
<dbReference type="GO" id="GO:0006886">
    <property type="term" value="P:intracellular protein transport"/>
    <property type="evidence" value="ECO:0007669"/>
    <property type="project" value="InterPro"/>
</dbReference>
<keyword evidence="4 12" id="KW-0812">Transmembrane</keyword>
<dbReference type="InterPro" id="IPR005683">
    <property type="entry name" value="Tom22"/>
</dbReference>
<dbReference type="EMBL" id="JAJAGQ010000021">
    <property type="protein sequence ID" value="KAJ8531502.1"/>
    <property type="molecule type" value="Genomic_DNA"/>
</dbReference>
<evidence type="ECO:0000256" key="12">
    <source>
        <dbReference type="SAM" id="Phobius"/>
    </source>
</evidence>
<name>A0A9Q1LBG5_9SOLA</name>
<keyword evidence="3" id="KW-0813">Transport</keyword>
<evidence type="ECO:0000256" key="2">
    <source>
        <dbReference type="ARBA" id="ARBA00009874"/>
    </source>
</evidence>